<keyword evidence="2" id="KW-1185">Reference proteome</keyword>
<dbReference type="AlphaFoldDB" id="A0A392UJS8"/>
<comment type="caution">
    <text evidence="1">The sequence shown here is derived from an EMBL/GenBank/DDBJ whole genome shotgun (WGS) entry which is preliminary data.</text>
</comment>
<proteinExistence type="predicted"/>
<reference evidence="1 2" key="1">
    <citation type="journal article" date="2018" name="Front. Plant Sci.">
        <title>Red Clover (Trifolium pratense) and Zigzag Clover (T. medium) - A Picture of Genomic Similarities and Differences.</title>
        <authorList>
            <person name="Dluhosova J."/>
            <person name="Istvanek J."/>
            <person name="Nedelnik J."/>
            <person name="Repkova J."/>
        </authorList>
    </citation>
    <scope>NUCLEOTIDE SEQUENCE [LARGE SCALE GENOMIC DNA]</scope>
    <source>
        <strain evidence="2">cv. 10/8</strain>
        <tissue evidence="1">Leaf</tissue>
    </source>
</reference>
<feature type="non-terminal residue" evidence="1">
    <location>
        <position position="50"/>
    </location>
</feature>
<name>A0A392UJS8_9FABA</name>
<protein>
    <recommendedName>
        <fullName evidence="3">Retrotransposon Copia-like N-terminal domain-containing protein</fullName>
    </recommendedName>
</protein>
<evidence type="ECO:0008006" key="3">
    <source>
        <dbReference type="Google" id="ProtNLM"/>
    </source>
</evidence>
<dbReference type="EMBL" id="LXQA010822127">
    <property type="protein sequence ID" value="MCI72630.1"/>
    <property type="molecule type" value="Genomic_DNA"/>
</dbReference>
<organism evidence="1 2">
    <name type="scientific">Trifolium medium</name>
    <dbReference type="NCBI Taxonomy" id="97028"/>
    <lineage>
        <taxon>Eukaryota</taxon>
        <taxon>Viridiplantae</taxon>
        <taxon>Streptophyta</taxon>
        <taxon>Embryophyta</taxon>
        <taxon>Tracheophyta</taxon>
        <taxon>Spermatophyta</taxon>
        <taxon>Magnoliopsida</taxon>
        <taxon>eudicotyledons</taxon>
        <taxon>Gunneridae</taxon>
        <taxon>Pentapetalae</taxon>
        <taxon>rosids</taxon>
        <taxon>fabids</taxon>
        <taxon>Fabales</taxon>
        <taxon>Fabaceae</taxon>
        <taxon>Papilionoideae</taxon>
        <taxon>50 kb inversion clade</taxon>
        <taxon>NPAAA clade</taxon>
        <taxon>Hologalegina</taxon>
        <taxon>IRL clade</taxon>
        <taxon>Trifolieae</taxon>
        <taxon>Trifolium</taxon>
    </lineage>
</organism>
<dbReference type="Proteomes" id="UP000265520">
    <property type="component" value="Unassembled WGS sequence"/>
</dbReference>
<accession>A0A392UJS8</accession>
<evidence type="ECO:0000313" key="2">
    <source>
        <dbReference type="Proteomes" id="UP000265520"/>
    </source>
</evidence>
<sequence>MPPRINPVPAPIPPNNTNSIFYVHPSEGSNTVLTTSLLNRSNYLAWSRSM</sequence>
<evidence type="ECO:0000313" key="1">
    <source>
        <dbReference type="EMBL" id="MCI72630.1"/>
    </source>
</evidence>